<dbReference type="EMBL" id="LUEZ02000017">
    <property type="protein sequence ID" value="RDB27355.1"/>
    <property type="molecule type" value="Genomic_DNA"/>
</dbReference>
<gene>
    <name evidence="1" type="ORF">Hypma_004460</name>
</gene>
<keyword evidence="2" id="KW-1185">Reference proteome</keyword>
<evidence type="ECO:0000313" key="1">
    <source>
        <dbReference type="EMBL" id="RDB27355.1"/>
    </source>
</evidence>
<organism evidence="1 2">
    <name type="scientific">Hypsizygus marmoreus</name>
    <name type="common">White beech mushroom</name>
    <name type="synonym">Agaricus marmoreus</name>
    <dbReference type="NCBI Taxonomy" id="39966"/>
    <lineage>
        <taxon>Eukaryota</taxon>
        <taxon>Fungi</taxon>
        <taxon>Dikarya</taxon>
        <taxon>Basidiomycota</taxon>
        <taxon>Agaricomycotina</taxon>
        <taxon>Agaricomycetes</taxon>
        <taxon>Agaricomycetidae</taxon>
        <taxon>Agaricales</taxon>
        <taxon>Tricholomatineae</taxon>
        <taxon>Lyophyllaceae</taxon>
        <taxon>Hypsizygus</taxon>
    </lineage>
</organism>
<dbReference type="Proteomes" id="UP000076154">
    <property type="component" value="Unassembled WGS sequence"/>
</dbReference>
<evidence type="ECO:0000313" key="2">
    <source>
        <dbReference type="Proteomes" id="UP000076154"/>
    </source>
</evidence>
<dbReference type="InterPro" id="IPR032675">
    <property type="entry name" value="LRR_dom_sf"/>
</dbReference>
<accession>A0A369K3Y5</accession>
<dbReference type="Gene3D" id="3.80.10.10">
    <property type="entry name" value="Ribonuclease Inhibitor"/>
    <property type="match status" value="1"/>
</dbReference>
<comment type="caution">
    <text evidence="1">The sequence shown here is derived from an EMBL/GenBank/DDBJ whole genome shotgun (WGS) entry which is preliminary data.</text>
</comment>
<dbReference type="AlphaFoldDB" id="A0A369K3Y5"/>
<dbReference type="Gene3D" id="1.20.1280.50">
    <property type="match status" value="1"/>
</dbReference>
<protein>
    <submittedName>
        <fullName evidence="1">Uncharacterized protein</fullName>
    </submittedName>
</protein>
<dbReference type="InParanoid" id="A0A369K3Y5"/>
<name>A0A369K3Y5_HYPMA</name>
<sequence>MILVSIAGMDTSFIAAEDRVAVNLAATNNDVLPDRLHNVAQRMIAESERYVAWHDVEISRVERLLEALQKQRSVYVTRVQRYKSTVASYRKIPNELIAEIFMHSSEYLYVIPKLNQTPWTLERVCSRWRAVAHATPKLWSTIRVRKSWSDNTLTRHITALKGLAWRSTGTLISLDVDVARSKEVVPFVTLLRKNAKRFDHISLTVDHTLARRFLASPPCLFYNLQTLSIKQSSNDQLKILSVLQGAHNLRSLTFHFPLPLDTLELSKIPFSQLTTLSLQSNGLPSAVLFEALAACKLLVVCALEISIITRHNRNIPNPTRLTLPELERLRLDIARGTQNADDLWIADLNLPKLRDFEFHAMGSESLQWRSAWSPTITRSRRLECLMLFNEVSEDVLEEILVATPFLIKLEMWCGTKFSNSMLRRMSSGELLPRLSSLSCVIETEEHLNLHLDMFDGRRLESNSAVEITYVHFSTAAAMGSIPLEKLIEVSKKYGVHFPGYV</sequence>
<reference evidence="1" key="1">
    <citation type="submission" date="2018-04" db="EMBL/GenBank/DDBJ databases">
        <title>Whole genome sequencing of Hypsizygus marmoreus.</title>
        <authorList>
            <person name="Choi I.-G."/>
            <person name="Min B."/>
            <person name="Kim J.-G."/>
            <person name="Kim S."/>
            <person name="Oh Y.-L."/>
            <person name="Kong W.-S."/>
            <person name="Park H."/>
            <person name="Jeong J."/>
            <person name="Song E.-S."/>
        </authorList>
    </citation>
    <scope>NUCLEOTIDE SEQUENCE [LARGE SCALE GENOMIC DNA]</scope>
    <source>
        <strain evidence="1">51987-8</strain>
    </source>
</reference>
<proteinExistence type="predicted"/>
<dbReference type="OrthoDB" id="3365698at2759"/>